<comment type="caution">
    <text evidence="1">The sequence shown here is derived from an EMBL/GenBank/DDBJ whole genome shotgun (WGS) entry which is preliminary data.</text>
</comment>
<reference evidence="1 2" key="1">
    <citation type="journal article" date="1979" name="Int. J. Syst. Evol. Microbiol.">
        <title>Bacillus globisporus subsp. marinus subsp. nov.</title>
        <authorList>
            <person name="Liu H."/>
        </authorList>
    </citation>
    <scope>NUCLEOTIDE SEQUENCE [LARGE SCALE GENOMIC DNA]</scope>
    <source>
        <strain evidence="1 2">DSM 1297</strain>
    </source>
</reference>
<feature type="non-terminal residue" evidence="1">
    <location>
        <position position="69"/>
    </location>
</feature>
<protein>
    <submittedName>
        <fullName evidence="1">Uncharacterized protein</fullName>
    </submittedName>
</protein>
<gene>
    <name evidence="1" type="ORF">AB1471_18280</name>
</gene>
<name>A0ABV3Q8J6_9BACL</name>
<feature type="non-terminal residue" evidence="1">
    <location>
        <position position="1"/>
    </location>
</feature>
<accession>A0ABV3Q8J6</accession>
<sequence length="69" mass="7463">LRLRGDYLAIVTLGFGEIVPRFIRNLGVFSGGVNGLSALDPPSLPAWINGPWAGLDFGIQQDFRFTTGN</sequence>
<evidence type="ECO:0000313" key="2">
    <source>
        <dbReference type="Proteomes" id="UP001556040"/>
    </source>
</evidence>
<keyword evidence="2" id="KW-1185">Reference proteome</keyword>
<evidence type="ECO:0000313" key="1">
    <source>
        <dbReference type="EMBL" id="MEW9503671.1"/>
    </source>
</evidence>
<dbReference type="Proteomes" id="UP001556040">
    <property type="component" value="Unassembled WGS sequence"/>
</dbReference>
<organism evidence="1 2">
    <name type="scientific">Jeotgalibacillus marinus</name>
    <dbReference type="NCBI Taxonomy" id="86667"/>
    <lineage>
        <taxon>Bacteria</taxon>
        <taxon>Bacillati</taxon>
        <taxon>Bacillota</taxon>
        <taxon>Bacilli</taxon>
        <taxon>Bacillales</taxon>
        <taxon>Caryophanaceae</taxon>
        <taxon>Jeotgalibacillus</taxon>
    </lineage>
</organism>
<dbReference type="EMBL" id="JBFMIA010000393">
    <property type="protein sequence ID" value="MEW9503671.1"/>
    <property type="molecule type" value="Genomic_DNA"/>
</dbReference>
<proteinExistence type="predicted"/>